<dbReference type="Proteomes" id="UP000825935">
    <property type="component" value="Chromosome 16"/>
</dbReference>
<dbReference type="PANTHER" id="PTHR33116">
    <property type="entry name" value="REVERSE TRANSCRIPTASE ZINC-BINDING DOMAIN-CONTAINING PROTEIN-RELATED-RELATED"/>
    <property type="match status" value="1"/>
</dbReference>
<accession>A0A8T2SYB0</accession>
<sequence length="205" mass="23783">MKVGVLSAPFPVPRSVRQGCPLSPLFYVMASTPMFYLLQAKMESGFIHGISLHGIQHIAGRKIECGIIFRHLGYPLGINVSTKDQIQWVLCRIKSKLNLWHATQWPLHIMIRIVQSFLQPYIMYYILLLDWKKCHLYAFDCLIKNFLWNKAHNRALVSSSWDFICHPKSKGGLGILHLHSHMMAKRTAFIVRITSFYEPLWTDVF</sequence>
<dbReference type="AlphaFoldDB" id="A0A8T2SYB0"/>
<gene>
    <name evidence="1" type="ORF">KP509_16G041700</name>
</gene>
<keyword evidence="2" id="KW-1185">Reference proteome</keyword>
<dbReference type="OrthoDB" id="416119at2759"/>
<evidence type="ECO:0000313" key="2">
    <source>
        <dbReference type="Proteomes" id="UP000825935"/>
    </source>
</evidence>
<reference evidence="1" key="1">
    <citation type="submission" date="2021-08" db="EMBL/GenBank/DDBJ databases">
        <title>WGS assembly of Ceratopteris richardii.</title>
        <authorList>
            <person name="Marchant D.B."/>
            <person name="Chen G."/>
            <person name="Jenkins J."/>
            <person name="Shu S."/>
            <person name="Leebens-Mack J."/>
            <person name="Grimwood J."/>
            <person name="Schmutz J."/>
            <person name="Soltis P."/>
            <person name="Soltis D."/>
            <person name="Chen Z.-H."/>
        </authorList>
    </citation>
    <scope>NUCLEOTIDE SEQUENCE</scope>
    <source>
        <strain evidence="1">Whitten #5841</strain>
        <tissue evidence="1">Leaf</tissue>
    </source>
</reference>
<evidence type="ECO:0000313" key="1">
    <source>
        <dbReference type="EMBL" id="KAH7387801.1"/>
    </source>
</evidence>
<dbReference type="EMBL" id="CM035421">
    <property type="protein sequence ID" value="KAH7387801.1"/>
    <property type="molecule type" value="Genomic_DNA"/>
</dbReference>
<name>A0A8T2SYB0_CERRI</name>
<protein>
    <submittedName>
        <fullName evidence="1">Uncharacterized protein</fullName>
    </submittedName>
</protein>
<proteinExistence type="predicted"/>
<comment type="caution">
    <text evidence="1">The sequence shown here is derived from an EMBL/GenBank/DDBJ whole genome shotgun (WGS) entry which is preliminary data.</text>
</comment>
<organism evidence="1 2">
    <name type="scientific">Ceratopteris richardii</name>
    <name type="common">Triangle waterfern</name>
    <dbReference type="NCBI Taxonomy" id="49495"/>
    <lineage>
        <taxon>Eukaryota</taxon>
        <taxon>Viridiplantae</taxon>
        <taxon>Streptophyta</taxon>
        <taxon>Embryophyta</taxon>
        <taxon>Tracheophyta</taxon>
        <taxon>Polypodiopsida</taxon>
        <taxon>Polypodiidae</taxon>
        <taxon>Polypodiales</taxon>
        <taxon>Pteridineae</taxon>
        <taxon>Pteridaceae</taxon>
        <taxon>Parkerioideae</taxon>
        <taxon>Ceratopteris</taxon>
    </lineage>
</organism>